<dbReference type="Proteomes" id="UP000824120">
    <property type="component" value="Chromosome 3"/>
</dbReference>
<proteinExistence type="predicted"/>
<dbReference type="AlphaFoldDB" id="A0A9J5ZPK4"/>
<gene>
    <name evidence="1" type="ORF">H5410_013929</name>
</gene>
<sequence length="61" mass="6858">MSYICIRDVEFTLRSGTTEKSPRKLTTKRKVIIHPKEGFLTLSAAFASVDCLAITSLMPKR</sequence>
<comment type="caution">
    <text evidence="1">The sequence shown here is derived from an EMBL/GenBank/DDBJ whole genome shotgun (WGS) entry which is preliminary data.</text>
</comment>
<reference evidence="1 2" key="1">
    <citation type="submission" date="2020-09" db="EMBL/GenBank/DDBJ databases">
        <title>De no assembly of potato wild relative species, Solanum commersonii.</title>
        <authorList>
            <person name="Cho K."/>
        </authorList>
    </citation>
    <scope>NUCLEOTIDE SEQUENCE [LARGE SCALE GENOMIC DNA]</scope>
    <source>
        <strain evidence="1">LZ3.2</strain>
        <tissue evidence="1">Leaf</tissue>
    </source>
</reference>
<protein>
    <submittedName>
        <fullName evidence="1">Uncharacterized protein</fullName>
    </submittedName>
</protein>
<organism evidence="1 2">
    <name type="scientific">Solanum commersonii</name>
    <name type="common">Commerson's wild potato</name>
    <name type="synonym">Commerson's nightshade</name>
    <dbReference type="NCBI Taxonomy" id="4109"/>
    <lineage>
        <taxon>Eukaryota</taxon>
        <taxon>Viridiplantae</taxon>
        <taxon>Streptophyta</taxon>
        <taxon>Embryophyta</taxon>
        <taxon>Tracheophyta</taxon>
        <taxon>Spermatophyta</taxon>
        <taxon>Magnoliopsida</taxon>
        <taxon>eudicotyledons</taxon>
        <taxon>Gunneridae</taxon>
        <taxon>Pentapetalae</taxon>
        <taxon>asterids</taxon>
        <taxon>lamiids</taxon>
        <taxon>Solanales</taxon>
        <taxon>Solanaceae</taxon>
        <taxon>Solanoideae</taxon>
        <taxon>Solaneae</taxon>
        <taxon>Solanum</taxon>
    </lineage>
</organism>
<evidence type="ECO:0000313" key="1">
    <source>
        <dbReference type="EMBL" id="KAG5614105.1"/>
    </source>
</evidence>
<evidence type="ECO:0000313" key="2">
    <source>
        <dbReference type="Proteomes" id="UP000824120"/>
    </source>
</evidence>
<dbReference type="EMBL" id="JACXVP010000003">
    <property type="protein sequence ID" value="KAG5614105.1"/>
    <property type="molecule type" value="Genomic_DNA"/>
</dbReference>
<keyword evidence="2" id="KW-1185">Reference proteome</keyword>
<accession>A0A9J5ZPK4</accession>
<dbReference type="OrthoDB" id="10584916at2759"/>
<name>A0A9J5ZPK4_SOLCO</name>